<dbReference type="PANTHER" id="PTHR10974:SF1">
    <property type="entry name" value="FI08016P-RELATED"/>
    <property type="match status" value="1"/>
</dbReference>
<dbReference type="InterPro" id="IPR004245">
    <property type="entry name" value="DUF229"/>
</dbReference>
<comment type="caution">
    <text evidence="1">The sequence shown here is derived from an EMBL/GenBank/DDBJ whole genome shotgun (WGS) entry which is preliminary data.</text>
</comment>
<name>A0AAD5N5N9_PARTN</name>
<dbReference type="EMBL" id="JAHQIW010004091">
    <property type="protein sequence ID" value="KAJ1361036.1"/>
    <property type="molecule type" value="Genomic_DNA"/>
</dbReference>
<dbReference type="SUPFAM" id="SSF53649">
    <property type="entry name" value="Alkaline phosphatase-like"/>
    <property type="match status" value="1"/>
</dbReference>
<dbReference type="Pfam" id="PF02995">
    <property type="entry name" value="DUF229"/>
    <property type="match status" value="1"/>
</dbReference>
<dbReference type="AlphaFoldDB" id="A0AAD5N5N9"/>
<dbReference type="InterPro" id="IPR017850">
    <property type="entry name" value="Alkaline_phosphatase_core_sf"/>
</dbReference>
<protein>
    <submittedName>
        <fullName evidence="1">Uncharacterized protein</fullName>
    </submittedName>
</protein>
<dbReference type="PANTHER" id="PTHR10974">
    <property type="entry name" value="FI08016P-RELATED"/>
    <property type="match status" value="1"/>
</dbReference>
<accession>A0AAD5N5N9</accession>
<keyword evidence="2" id="KW-1185">Reference proteome</keyword>
<evidence type="ECO:0000313" key="2">
    <source>
        <dbReference type="Proteomes" id="UP001196413"/>
    </source>
</evidence>
<reference evidence="1" key="1">
    <citation type="submission" date="2021-06" db="EMBL/GenBank/DDBJ databases">
        <title>Parelaphostrongylus tenuis whole genome reference sequence.</title>
        <authorList>
            <person name="Garwood T.J."/>
            <person name="Larsen P.A."/>
            <person name="Fountain-Jones N.M."/>
            <person name="Garbe J.R."/>
            <person name="Macchietto M.G."/>
            <person name="Kania S.A."/>
            <person name="Gerhold R.W."/>
            <person name="Richards J.E."/>
            <person name="Wolf T.M."/>
        </authorList>
    </citation>
    <scope>NUCLEOTIDE SEQUENCE</scope>
    <source>
        <strain evidence="1">MNPRO001-30</strain>
        <tissue evidence="1">Meninges</tissue>
    </source>
</reference>
<sequence length="233" mass="27368">MFSRKYAKCTGRYVTRKTDQMNDYKSFSVLRSGQPLLSDFAIVECRDGNSMWKRFREANYVDDVYPFIWINFSSLGYVTLYGEDAFAVGTFTYRLKGFRKKPTDHYLRTIFKEYEDKNFGGKCLGSEPLHKAWLRYSREFMTVYSDMPRFLSMHQGLLSHDDINLVEVEDEDLADHVFSMHKNGELSNTLVIVMADHGHRFTKIRATHQGQLEEVVENYSFPFCIKLRYDDGL</sequence>
<organism evidence="1 2">
    <name type="scientific">Parelaphostrongylus tenuis</name>
    <name type="common">Meningeal worm</name>
    <dbReference type="NCBI Taxonomy" id="148309"/>
    <lineage>
        <taxon>Eukaryota</taxon>
        <taxon>Metazoa</taxon>
        <taxon>Ecdysozoa</taxon>
        <taxon>Nematoda</taxon>
        <taxon>Chromadorea</taxon>
        <taxon>Rhabditida</taxon>
        <taxon>Rhabditina</taxon>
        <taxon>Rhabditomorpha</taxon>
        <taxon>Strongyloidea</taxon>
        <taxon>Metastrongylidae</taxon>
        <taxon>Parelaphostrongylus</taxon>
    </lineage>
</organism>
<gene>
    <name evidence="1" type="ORF">KIN20_020189</name>
</gene>
<proteinExistence type="predicted"/>
<dbReference type="GO" id="GO:0005615">
    <property type="term" value="C:extracellular space"/>
    <property type="evidence" value="ECO:0007669"/>
    <property type="project" value="TreeGrafter"/>
</dbReference>
<evidence type="ECO:0000313" key="1">
    <source>
        <dbReference type="EMBL" id="KAJ1361036.1"/>
    </source>
</evidence>
<dbReference type="Proteomes" id="UP001196413">
    <property type="component" value="Unassembled WGS sequence"/>
</dbReference>